<feature type="signal peptide" evidence="1">
    <location>
        <begin position="1"/>
        <end position="26"/>
    </location>
</feature>
<name>A0A7C4MQZ9_9BACT</name>
<dbReference type="EMBL" id="DSUH01000205">
    <property type="protein sequence ID" value="HGU32925.1"/>
    <property type="molecule type" value="Genomic_DNA"/>
</dbReference>
<feature type="chain" id="PRO_5028288063" description="Carboxypeptidase regulatory-like domain-containing protein" evidence="1">
    <location>
        <begin position="27"/>
        <end position="494"/>
    </location>
</feature>
<reference evidence="2" key="1">
    <citation type="journal article" date="2020" name="mSystems">
        <title>Genome- and Community-Level Interaction Insights into Carbon Utilization and Element Cycling Functions of Hydrothermarchaeota in Hydrothermal Sediment.</title>
        <authorList>
            <person name="Zhou Z."/>
            <person name="Liu Y."/>
            <person name="Xu W."/>
            <person name="Pan J."/>
            <person name="Luo Z.H."/>
            <person name="Li M."/>
        </authorList>
    </citation>
    <scope>NUCLEOTIDE SEQUENCE [LARGE SCALE GENOMIC DNA]</scope>
    <source>
        <strain evidence="2">SpSt-477</strain>
    </source>
</reference>
<evidence type="ECO:0000313" key="2">
    <source>
        <dbReference type="EMBL" id="HGU32925.1"/>
    </source>
</evidence>
<gene>
    <name evidence="2" type="ORF">ENS29_08720</name>
</gene>
<comment type="caution">
    <text evidence="2">The sequence shown here is derived from an EMBL/GenBank/DDBJ whole genome shotgun (WGS) entry which is preliminary data.</text>
</comment>
<evidence type="ECO:0000256" key="1">
    <source>
        <dbReference type="SAM" id="SignalP"/>
    </source>
</evidence>
<proteinExistence type="predicted"/>
<protein>
    <recommendedName>
        <fullName evidence="3">Carboxypeptidase regulatory-like domain-containing protein</fullName>
    </recommendedName>
</protein>
<accession>A0A7C4MQZ9</accession>
<organism evidence="2">
    <name type="scientific">Desulfatirhabdium butyrativorans</name>
    <dbReference type="NCBI Taxonomy" id="340467"/>
    <lineage>
        <taxon>Bacteria</taxon>
        <taxon>Pseudomonadati</taxon>
        <taxon>Thermodesulfobacteriota</taxon>
        <taxon>Desulfobacteria</taxon>
        <taxon>Desulfobacterales</taxon>
        <taxon>Desulfatirhabdiaceae</taxon>
        <taxon>Desulfatirhabdium</taxon>
    </lineage>
</organism>
<dbReference type="AlphaFoldDB" id="A0A7C4MQZ9"/>
<evidence type="ECO:0008006" key="3">
    <source>
        <dbReference type="Google" id="ProtNLM"/>
    </source>
</evidence>
<keyword evidence="1" id="KW-0732">Signal</keyword>
<sequence>MKKANRWRFLLGVLSLALLVVPMAQAAVIQGKVLKDNGQPVAARKTFVVVYQGSDACSASYITTVPVSSPDSNGINFTVRSLPPGSNYYLRTQSLDPYVDEWFTGTTTDAQASGSWDCADAKQYPAPNASNAIPAITLAEGARASGGFFELGVGAILANSRNDLWVTVYRDQGDDDPCRAKPFTQVNVPRGSGTFITDQLPFGKYYFQSGTNLNYADEWYDGGLGSIGCSGALGVALTAVGTTPNINFYLSKGGTIEGEVYKQGGGAIEPKSTYVMVRMENTDPEYPGACSSTIFTSVPVKDDGTYKTDNLPPGDYYLQTYTPYDSNRPNYLSEWYAPGASTIDCAAAQKIIISDGSKLTGYNFQLDPNAGKTISGKVYNRAGGEIDVQPELAIYINVFQYTADGPCHQGGWITSAVVGIDSTSHKFTSYTTPPLPAGDYLLQSYSTFGYMNEWYTEEGGTAGQGSYTCSGASKVTISNQDLENKHFYLDSDEE</sequence>